<evidence type="ECO:0000313" key="4">
    <source>
        <dbReference type="EMBL" id="HJF66562.1"/>
    </source>
</evidence>
<evidence type="ECO:0000259" key="3">
    <source>
        <dbReference type="Pfam" id="PF13240"/>
    </source>
</evidence>
<organism evidence="4 5">
    <name type="scientific">Slackia equolifaciens</name>
    <dbReference type="NCBI Taxonomy" id="498718"/>
    <lineage>
        <taxon>Bacteria</taxon>
        <taxon>Bacillati</taxon>
        <taxon>Actinomycetota</taxon>
        <taxon>Coriobacteriia</taxon>
        <taxon>Eggerthellales</taxon>
        <taxon>Eggerthellaceae</taxon>
        <taxon>Slackia</taxon>
    </lineage>
</organism>
<feature type="transmembrane region" description="Helical" evidence="2">
    <location>
        <begin position="134"/>
        <end position="155"/>
    </location>
</feature>
<proteinExistence type="predicted"/>
<keyword evidence="2" id="KW-0812">Transmembrane</keyword>
<reference evidence="4" key="2">
    <citation type="submission" date="2021-09" db="EMBL/GenBank/DDBJ databases">
        <authorList>
            <person name="Gilroy R."/>
        </authorList>
    </citation>
    <scope>NUCLEOTIDE SEQUENCE</scope>
    <source>
        <strain evidence="4">ChiGjej6B6-11269</strain>
    </source>
</reference>
<evidence type="ECO:0000256" key="1">
    <source>
        <dbReference type="SAM" id="MobiDB-lite"/>
    </source>
</evidence>
<dbReference type="EMBL" id="DYWI01000203">
    <property type="protein sequence ID" value="HJF66562.1"/>
    <property type="molecule type" value="Genomic_DNA"/>
</dbReference>
<dbReference type="Pfam" id="PF13240">
    <property type="entry name" value="Zn_Ribbon_1"/>
    <property type="match status" value="1"/>
</dbReference>
<comment type="caution">
    <text evidence="4">The sequence shown here is derived from an EMBL/GenBank/DDBJ whole genome shotgun (WGS) entry which is preliminary data.</text>
</comment>
<evidence type="ECO:0000313" key="5">
    <source>
        <dbReference type="Proteomes" id="UP000786989"/>
    </source>
</evidence>
<dbReference type="AlphaFoldDB" id="A0A9D2UYZ3"/>
<feature type="transmembrane region" description="Helical" evidence="2">
    <location>
        <begin position="162"/>
        <end position="187"/>
    </location>
</feature>
<evidence type="ECO:0000256" key="2">
    <source>
        <dbReference type="SAM" id="Phobius"/>
    </source>
</evidence>
<feature type="compositionally biased region" description="Low complexity" evidence="1">
    <location>
        <begin position="55"/>
        <end position="74"/>
    </location>
</feature>
<reference evidence="4" key="1">
    <citation type="journal article" date="2021" name="PeerJ">
        <title>Extensive microbial diversity within the chicken gut microbiome revealed by metagenomics and culture.</title>
        <authorList>
            <person name="Gilroy R."/>
            <person name="Ravi A."/>
            <person name="Getino M."/>
            <person name="Pursley I."/>
            <person name="Horton D.L."/>
            <person name="Alikhan N.F."/>
            <person name="Baker D."/>
            <person name="Gharbi K."/>
            <person name="Hall N."/>
            <person name="Watson M."/>
            <person name="Adriaenssens E.M."/>
            <person name="Foster-Nyarko E."/>
            <person name="Jarju S."/>
            <person name="Secka A."/>
            <person name="Antonio M."/>
            <person name="Oren A."/>
            <person name="Chaudhuri R.R."/>
            <person name="La Ragione R."/>
            <person name="Hildebrand F."/>
            <person name="Pallen M.J."/>
        </authorList>
    </citation>
    <scope>NUCLEOTIDE SEQUENCE</scope>
    <source>
        <strain evidence="4">ChiGjej6B6-11269</strain>
    </source>
</reference>
<dbReference type="Proteomes" id="UP000786989">
    <property type="component" value="Unassembled WGS sequence"/>
</dbReference>
<feature type="region of interest" description="Disordered" evidence="1">
    <location>
        <begin position="55"/>
        <end position="77"/>
    </location>
</feature>
<accession>A0A9D2UYZ3</accession>
<keyword evidence="2" id="KW-1133">Transmembrane helix</keyword>
<sequence>MQCSKCGKMLPEDALFCSNCGTPQNQSVSAEANDAPGQQIAEALAAHVASISASQQPAAPTAPSAPTSSSADAPPTYPLPQNAPIGVPLSAYGQPASPHAQLASAIVAAQQANDVANQAEAKYQRLLLTRSTCLIWGIIIAVLSFLTFLGIFINAHQTNPDAFANVGQIVAVCIFLACCFFFTPFGFAPLKHFVDNHGFFIVFNLVFLCMAAMIALMFSIFVGPIYLIYLMVVIPQARQDALLARQHAQSFGV</sequence>
<gene>
    <name evidence="4" type="ORF">K8U77_10690</name>
</gene>
<protein>
    <submittedName>
        <fullName evidence="4">Zinc ribbon domain-containing protein</fullName>
    </submittedName>
</protein>
<keyword evidence="2" id="KW-0472">Membrane</keyword>
<dbReference type="InterPro" id="IPR026870">
    <property type="entry name" value="Zinc_ribbon_dom"/>
</dbReference>
<name>A0A9D2UYZ3_9ACTN</name>
<feature type="transmembrane region" description="Helical" evidence="2">
    <location>
        <begin position="199"/>
        <end position="229"/>
    </location>
</feature>
<feature type="domain" description="Zinc-ribbon" evidence="3">
    <location>
        <begin position="3"/>
        <end position="23"/>
    </location>
</feature>